<comment type="caution">
    <text evidence="2">The sequence shown here is derived from an EMBL/GenBank/DDBJ whole genome shotgun (WGS) entry which is preliminary data.</text>
</comment>
<feature type="domain" description="Ubiquitin-like" evidence="1">
    <location>
        <begin position="1"/>
        <end position="70"/>
    </location>
</feature>
<dbReference type="GO" id="GO:0070628">
    <property type="term" value="F:proteasome binding"/>
    <property type="evidence" value="ECO:0007669"/>
    <property type="project" value="TreeGrafter"/>
</dbReference>
<gene>
    <name evidence="2" type="ORF">E3N88_43448</name>
</gene>
<dbReference type="Pfam" id="PF00240">
    <property type="entry name" value="ubiquitin"/>
    <property type="match status" value="2"/>
</dbReference>
<accession>A0A5N6LF18</accession>
<evidence type="ECO:0000313" key="2">
    <source>
        <dbReference type="EMBL" id="KAD0994763.1"/>
    </source>
</evidence>
<dbReference type="PANTHER" id="PTHR10621:SF38">
    <property type="entry name" value="UBIQUITIN DOMAIN-CONTAINING PROTEIN 7SL RNA1-RELATED"/>
    <property type="match status" value="1"/>
</dbReference>
<feature type="domain" description="Ubiquitin-like" evidence="1">
    <location>
        <begin position="110"/>
        <end position="182"/>
    </location>
</feature>
<protein>
    <recommendedName>
        <fullName evidence="1">Ubiquitin-like domain-containing protein</fullName>
    </recommendedName>
</protein>
<sequence>MDLFFDADKGMSFTVEVGYFDTIQEIKQKVTKYHGIPVHQQTLKFHGKTLPDDLNIHTSDILDGSRLNLVTTVVDPQPPPQTVTTTIVKTEETTPSPPSCMSTSSSNVIIKLVLKPFGVSINVGMDDPVSKIKEKVNEMEQIPLSRMTVHANGIELHDHNTMHECQLVDGSQVDITFKPPTPPAPPPPTLITRAPSPCGLNMANSKKMKVFVMSKCGEKISLEVNSSSNVGELRKELEKVVRNQGLGFGLPEEGYFFIYKQNVMEEDHSFRWHRVGHGDTIEIFNGCVTGGS</sequence>
<dbReference type="InterPro" id="IPR000626">
    <property type="entry name" value="Ubiquitin-like_dom"/>
</dbReference>
<reference evidence="2 3" key="1">
    <citation type="submission" date="2019-05" db="EMBL/GenBank/DDBJ databases">
        <title>Mikania micrantha, genome provides insights into the molecular mechanism of rapid growth.</title>
        <authorList>
            <person name="Liu B."/>
        </authorList>
    </citation>
    <scope>NUCLEOTIDE SEQUENCE [LARGE SCALE GENOMIC DNA]</scope>
    <source>
        <strain evidence="2">NLD-2019</strain>
        <tissue evidence="2">Leaf</tissue>
    </source>
</reference>
<dbReference type="PANTHER" id="PTHR10621">
    <property type="entry name" value="UV EXCISION REPAIR PROTEIN RAD23"/>
    <property type="match status" value="1"/>
</dbReference>
<proteinExistence type="predicted"/>
<dbReference type="GO" id="GO:0031593">
    <property type="term" value="F:polyubiquitin modification-dependent protein binding"/>
    <property type="evidence" value="ECO:0007669"/>
    <property type="project" value="TreeGrafter"/>
</dbReference>
<dbReference type="GO" id="GO:0043130">
    <property type="term" value="F:ubiquitin binding"/>
    <property type="evidence" value="ECO:0007669"/>
    <property type="project" value="TreeGrafter"/>
</dbReference>
<dbReference type="GO" id="GO:0043161">
    <property type="term" value="P:proteasome-mediated ubiquitin-dependent protein catabolic process"/>
    <property type="evidence" value="ECO:0007669"/>
    <property type="project" value="TreeGrafter"/>
</dbReference>
<dbReference type="AlphaFoldDB" id="A0A5N6LF18"/>
<dbReference type="OrthoDB" id="419317at2759"/>
<dbReference type="PROSITE" id="PS50053">
    <property type="entry name" value="UBIQUITIN_2"/>
    <property type="match status" value="3"/>
</dbReference>
<feature type="domain" description="Ubiquitin-like" evidence="1">
    <location>
        <begin position="208"/>
        <end position="283"/>
    </location>
</feature>
<dbReference type="GO" id="GO:0005829">
    <property type="term" value="C:cytosol"/>
    <property type="evidence" value="ECO:0007669"/>
    <property type="project" value="TreeGrafter"/>
</dbReference>
<dbReference type="GO" id="GO:0005654">
    <property type="term" value="C:nucleoplasm"/>
    <property type="evidence" value="ECO:0007669"/>
    <property type="project" value="TreeGrafter"/>
</dbReference>
<organism evidence="2 3">
    <name type="scientific">Mikania micrantha</name>
    <name type="common">bitter vine</name>
    <dbReference type="NCBI Taxonomy" id="192012"/>
    <lineage>
        <taxon>Eukaryota</taxon>
        <taxon>Viridiplantae</taxon>
        <taxon>Streptophyta</taxon>
        <taxon>Embryophyta</taxon>
        <taxon>Tracheophyta</taxon>
        <taxon>Spermatophyta</taxon>
        <taxon>Magnoliopsida</taxon>
        <taxon>eudicotyledons</taxon>
        <taxon>Gunneridae</taxon>
        <taxon>Pentapetalae</taxon>
        <taxon>asterids</taxon>
        <taxon>campanulids</taxon>
        <taxon>Asterales</taxon>
        <taxon>Asteraceae</taxon>
        <taxon>Asteroideae</taxon>
        <taxon>Heliantheae alliance</taxon>
        <taxon>Eupatorieae</taxon>
        <taxon>Mikania</taxon>
    </lineage>
</organism>
<evidence type="ECO:0000259" key="1">
    <source>
        <dbReference type="PROSITE" id="PS50053"/>
    </source>
</evidence>
<keyword evidence="3" id="KW-1185">Reference proteome</keyword>
<name>A0A5N6LF18_9ASTR</name>
<dbReference type="EMBL" id="SZYD01001181">
    <property type="protein sequence ID" value="KAD0994763.1"/>
    <property type="molecule type" value="Genomic_DNA"/>
</dbReference>
<dbReference type="CDD" id="cd17039">
    <property type="entry name" value="Ubl_ubiquitin_like"/>
    <property type="match status" value="2"/>
</dbReference>
<dbReference type="Proteomes" id="UP000326396">
    <property type="component" value="Unassembled WGS sequence"/>
</dbReference>
<dbReference type="SUPFAM" id="SSF54236">
    <property type="entry name" value="Ubiquitin-like"/>
    <property type="match status" value="3"/>
</dbReference>
<dbReference type="InterPro" id="IPR029071">
    <property type="entry name" value="Ubiquitin-like_domsf"/>
</dbReference>
<evidence type="ECO:0000313" key="3">
    <source>
        <dbReference type="Proteomes" id="UP000326396"/>
    </source>
</evidence>
<dbReference type="Gene3D" id="3.10.20.90">
    <property type="entry name" value="Phosphatidylinositol 3-kinase Catalytic Subunit, Chain A, domain 1"/>
    <property type="match status" value="3"/>
</dbReference>
<dbReference type="SMART" id="SM00213">
    <property type="entry name" value="UBQ"/>
    <property type="match status" value="2"/>
</dbReference>